<feature type="transmembrane region" description="Helical" evidence="1">
    <location>
        <begin position="56"/>
        <end position="79"/>
    </location>
</feature>
<name>A0AAE7R715_9HYPH</name>
<dbReference type="Proteomes" id="UP000663912">
    <property type="component" value="Chromosome 1"/>
</dbReference>
<reference evidence="3" key="2">
    <citation type="submission" date="2020-02" db="EMBL/GenBank/DDBJ databases">
        <title>Unexpected conservation and global transmission of agrobacterial virulence plasmids.</title>
        <authorList>
            <person name="Weisberg A.J."/>
            <person name="Davis E.W. II"/>
            <person name="Tabima J.R."/>
            <person name="Belcher M.S."/>
            <person name="Miller M."/>
            <person name="Kuo C.-H."/>
            <person name="Loper J.E."/>
            <person name="Grunwald N.J."/>
            <person name="Putnam M.L."/>
            <person name="Chang J.H."/>
        </authorList>
    </citation>
    <scope>NUCLEOTIDE SEQUENCE</scope>
    <source>
        <strain evidence="3">W2/73</strain>
    </source>
</reference>
<evidence type="ECO:0000313" key="4">
    <source>
        <dbReference type="Proteomes" id="UP000663912"/>
    </source>
</evidence>
<evidence type="ECO:0000313" key="5">
    <source>
        <dbReference type="Proteomes" id="UP000822331"/>
    </source>
</evidence>
<reference evidence="2 5" key="1">
    <citation type="journal article" date="2020" name="Science">
        <title>Unexpected conservation and global transmission of agrobacterial virulence plasmids.</title>
        <authorList>
            <person name="Weisberg A.J."/>
            <person name="Davis E.W. 2nd"/>
            <person name="Tabima J."/>
            <person name="Belcher M.S."/>
            <person name="Miller M."/>
            <person name="Kuo C.H."/>
            <person name="Loper J.E."/>
            <person name="Grunwald N.J."/>
            <person name="Putnam M.L."/>
            <person name="Chang J.H."/>
        </authorList>
    </citation>
    <scope>NUCLEOTIDE SEQUENCE [LARGE SCALE GENOMIC DNA]</scope>
    <source>
        <strain evidence="2 5">A19/93</strain>
    </source>
</reference>
<accession>A0AAE7R715</accession>
<sequence>MSETEAETVAVPARIPSSLFYERLLLLFAAVLMFAAGSCVYDIISLPMPAPSNTVSFLSALLYSAVFSFPSIVLINALIYFGKMFDPPPAEKRKWDFPGWILKNPYAAIIIGPLVFVSPLLLIFGLSGIVFLFAVGIAFYVTPRLLAKRPLGYVMFLAIWLAGGWTVSMLLSNTHRITECVADKTVPLRSGATVLCDAYLSIEKAEGLLIAHGYSSTFVPLKDLAPYEIEALGPGSWLIRGGIRPYR</sequence>
<keyword evidence="1" id="KW-0472">Membrane</keyword>
<keyword evidence="5" id="KW-1185">Reference proteome</keyword>
<protein>
    <submittedName>
        <fullName evidence="3">Uncharacterized protein</fullName>
    </submittedName>
</protein>
<feature type="transmembrane region" description="Helical" evidence="1">
    <location>
        <begin position="24"/>
        <end position="44"/>
    </location>
</feature>
<dbReference type="EMBL" id="JAAMCP010000001">
    <property type="protein sequence ID" value="NTF35663.1"/>
    <property type="molecule type" value="Genomic_DNA"/>
</dbReference>
<dbReference type="KEGG" id="arui:G6M88_10440"/>
<dbReference type="AlphaFoldDB" id="A0AAE7R715"/>
<keyword evidence="1" id="KW-0812">Transmembrane</keyword>
<gene>
    <name evidence="2" type="ORF">G6L72_02910</name>
    <name evidence="3" type="ORF">G6M88_10440</name>
</gene>
<feature type="transmembrane region" description="Helical" evidence="1">
    <location>
        <begin position="153"/>
        <end position="171"/>
    </location>
</feature>
<dbReference type="EMBL" id="CP049206">
    <property type="protein sequence ID" value="QTG00782.1"/>
    <property type="molecule type" value="Genomic_DNA"/>
</dbReference>
<feature type="transmembrane region" description="Helical" evidence="1">
    <location>
        <begin position="100"/>
        <end position="116"/>
    </location>
</feature>
<organism evidence="3 4">
    <name type="scientific">Agrobacterium rubi</name>
    <dbReference type="NCBI Taxonomy" id="28099"/>
    <lineage>
        <taxon>Bacteria</taxon>
        <taxon>Pseudomonadati</taxon>
        <taxon>Pseudomonadota</taxon>
        <taxon>Alphaproteobacteria</taxon>
        <taxon>Hyphomicrobiales</taxon>
        <taxon>Rhizobiaceae</taxon>
        <taxon>Rhizobium/Agrobacterium group</taxon>
        <taxon>Agrobacterium</taxon>
    </lineage>
</organism>
<evidence type="ECO:0000256" key="1">
    <source>
        <dbReference type="SAM" id="Phobius"/>
    </source>
</evidence>
<keyword evidence="1" id="KW-1133">Transmembrane helix</keyword>
<dbReference type="RefSeq" id="WP_141680684.1">
    <property type="nucleotide sequence ID" value="NZ_CP049206.1"/>
</dbReference>
<evidence type="ECO:0000313" key="3">
    <source>
        <dbReference type="EMBL" id="QTG00782.1"/>
    </source>
</evidence>
<dbReference type="Proteomes" id="UP000822331">
    <property type="component" value="Unassembled WGS sequence"/>
</dbReference>
<evidence type="ECO:0000313" key="2">
    <source>
        <dbReference type="EMBL" id="NTF35663.1"/>
    </source>
</evidence>
<feature type="transmembrane region" description="Helical" evidence="1">
    <location>
        <begin position="122"/>
        <end position="141"/>
    </location>
</feature>
<proteinExistence type="predicted"/>